<feature type="compositionally biased region" description="Acidic residues" evidence="1">
    <location>
        <begin position="290"/>
        <end position="302"/>
    </location>
</feature>
<feature type="compositionally biased region" description="Basic and acidic residues" evidence="1">
    <location>
        <begin position="278"/>
        <end position="289"/>
    </location>
</feature>
<dbReference type="InterPro" id="IPR029526">
    <property type="entry name" value="PGBD"/>
</dbReference>
<feature type="compositionally biased region" description="Polar residues" evidence="1">
    <location>
        <begin position="163"/>
        <end position="174"/>
    </location>
</feature>
<dbReference type="Pfam" id="PF13843">
    <property type="entry name" value="DDE_Tnp_1_7"/>
    <property type="match status" value="1"/>
</dbReference>
<feature type="compositionally biased region" description="Basic residues" evidence="1">
    <location>
        <begin position="176"/>
        <end position="188"/>
    </location>
</feature>
<sequence length="937" mass="107476">MCCSVDKKSAVSVENEKIRAENQETITNISNDNTQNIATASTLDINSVTEARNEDATKENSKVKKKGRSRKEREESKRLRNSGKGYVTEKGKKVGSASKLLTGHKEKIEKRTKSTRVTVRKSGSFPKIKIRCQSDETDEVETKQPSTSRGRARGRGRGRGRGSNSPEEPQPSTSRGRGRPRGRGRGRGSNKPEESQPVELINVRAENALTKRQINALPVEVQKELLCRKRQTELQRFLLPDAPTRKKQTWRPSPEPEACPLVQEPEVAVGEPTAESKPAAEPEFEHAPEPELEQAPEPELEQAPEPPEVYYENMDVIILGSEVEIEAEEMQPSTEHRTSTDITDKTFESVLDNWLQDNDSDDDLDPNFIDNDGIFLPVMRNATTEPACDADMTELATEVLRTEDEFNDQVLRDIVPSNDYYTFDWKKDRANFTGRREAFTGLSGTTFDITDKTPVDIFNKIFDTRFIDRLCTETNRYAEQKIARLKAENKLRPTSRLHRWTPTDCSEMITFLAVLILQGLYPLPEEEKYFSFNGFGTMPYFPRIMSYNRFVLLKSFYHFVDNETLTNKTRLSKIQPVLDHFNEKFSTLYMPAQEIVIDESLLKWHGRLSFTQKIATKAAQVGVKTYELCESRSGYLWKFFVYVGKNTQIAPTDNLANQDKMVDRPHGETIDEPDDEIVDRPDVNFARPTNATAKIVFDLLEPLLDRGHTVIMDNFYNSPLLLRCLKKHKTDCYGTLRLNREFVPVSLKTLTKTDLRQGEVVASYTSDLSVMVWRDANLVSMISTYHHLQAGIQNKNNRLTYKPKIVLDYNMTMGGVDRKDQFLSAQPVERLRNKVWYKKVFCRLLNTAVLNAHVIFSSQNPKISHRQFRTILAEDLLKIHRRIDLTTEPRLYADKTRQGQLSTRERKRVLKAHRTNSKGISVILKCEKETKEEEEER</sequence>
<feature type="region of interest" description="Disordered" evidence="1">
    <location>
        <begin position="48"/>
        <end position="199"/>
    </location>
</feature>
<keyword evidence="4" id="KW-1185">Reference proteome</keyword>
<protein>
    <recommendedName>
        <fullName evidence="2">PiggyBac transposable element-derived protein domain-containing protein</fullName>
    </recommendedName>
</protein>
<feature type="compositionally biased region" description="Basic and acidic residues" evidence="1">
    <location>
        <begin position="51"/>
        <end position="62"/>
    </location>
</feature>
<name>A0AAD7YLP0_MYTSE</name>
<dbReference type="EMBL" id="JARGEI010000015">
    <property type="protein sequence ID" value="KAJ8718904.1"/>
    <property type="molecule type" value="Genomic_DNA"/>
</dbReference>
<feature type="domain" description="PiggyBac transposable element-derived protein" evidence="2">
    <location>
        <begin position="453"/>
        <end position="853"/>
    </location>
</feature>
<dbReference type="PANTHER" id="PTHR46599:SF3">
    <property type="entry name" value="PIGGYBAC TRANSPOSABLE ELEMENT-DERIVED PROTEIN 4"/>
    <property type="match status" value="1"/>
</dbReference>
<reference evidence="3" key="1">
    <citation type="submission" date="2023-03" db="EMBL/GenBank/DDBJ databases">
        <title>Chromosome-level genomes of two armyworms, Mythimna separata and Mythimna loreyi, provide insights into the biosynthesis and reception of sex pheromones.</title>
        <authorList>
            <person name="Zhao H."/>
        </authorList>
    </citation>
    <scope>NUCLEOTIDE SEQUENCE</scope>
    <source>
        <strain evidence="3">BeijingLab</strain>
        <tissue evidence="3">Pupa</tissue>
    </source>
</reference>
<accession>A0AAD7YLP0</accession>
<dbReference type="AlphaFoldDB" id="A0AAD7YLP0"/>
<feature type="compositionally biased region" description="Basic and acidic residues" evidence="1">
    <location>
        <begin position="103"/>
        <end position="112"/>
    </location>
</feature>
<feature type="compositionally biased region" description="Basic residues" evidence="1">
    <location>
        <begin position="150"/>
        <end position="160"/>
    </location>
</feature>
<gene>
    <name evidence="3" type="ORF">PYW07_016460</name>
</gene>
<feature type="region of interest" description="Disordered" evidence="1">
    <location>
        <begin position="265"/>
        <end position="303"/>
    </location>
</feature>
<evidence type="ECO:0000259" key="2">
    <source>
        <dbReference type="Pfam" id="PF13843"/>
    </source>
</evidence>
<evidence type="ECO:0000313" key="3">
    <source>
        <dbReference type="EMBL" id="KAJ8718904.1"/>
    </source>
</evidence>
<comment type="caution">
    <text evidence="3">The sequence shown here is derived from an EMBL/GenBank/DDBJ whole genome shotgun (WGS) entry which is preliminary data.</text>
</comment>
<dbReference type="Proteomes" id="UP001231518">
    <property type="component" value="Chromosome 8"/>
</dbReference>
<organism evidence="3 4">
    <name type="scientific">Mythimna separata</name>
    <name type="common">Oriental armyworm</name>
    <name type="synonym">Pseudaletia separata</name>
    <dbReference type="NCBI Taxonomy" id="271217"/>
    <lineage>
        <taxon>Eukaryota</taxon>
        <taxon>Metazoa</taxon>
        <taxon>Ecdysozoa</taxon>
        <taxon>Arthropoda</taxon>
        <taxon>Hexapoda</taxon>
        <taxon>Insecta</taxon>
        <taxon>Pterygota</taxon>
        <taxon>Neoptera</taxon>
        <taxon>Endopterygota</taxon>
        <taxon>Lepidoptera</taxon>
        <taxon>Glossata</taxon>
        <taxon>Ditrysia</taxon>
        <taxon>Noctuoidea</taxon>
        <taxon>Noctuidae</taxon>
        <taxon>Noctuinae</taxon>
        <taxon>Hadenini</taxon>
        <taxon>Mythimna</taxon>
    </lineage>
</organism>
<evidence type="ECO:0000256" key="1">
    <source>
        <dbReference type="SAM" id="MobiDB-lite"/>
    </source>
</evidence>
<dbReference type="PANTHER" id="PTHR46599">
    <property type="entry name" value="PIGGYBAC TRANSPOSABLE ELEMENT-DERIVED PROTEIN 4"/>
    <property type="match status" value="1"/>
</dbReference>
<evidence type="ECO:0000313" key="4">
    <source>
        <dbReference type="Proteomes" id="UP001231518"/>
    </source>
</evidence>
<proteinExistence type="predicted"/>